<sequence length="94" mass="10317">MQNTAKFQLQDWFNITGRGLVIAGQIIEGGITAGDYVCINDKTIKIKSVEIGDKRPNEFFIGLILEIKDQIDISPALKKLKGKTLLVLAATTVN</sequence>
<accession>A0ABV6LGE1</accession>
<organism evidence="1 2">
    <name type="scientific">Mucilaginibacter angelicae</name>
    <dbReference type="NCBI Taxonomy" id="869718"/>
    <lineage>
        <taxon>Bacteria</taxon>
        <taxon>Pseudomonadati</taxon>
        <taxon>Bacteroidota</taxon>
        <taxon>Sphingobacteriia</taxon>
        <taxon>Sphingobacteriales</taxon>
        <taxon>Sphingobacteriaceae</taxon>
        <taxon>Mucilaginibacter</taxon>
    </lineage>
</organism>
<name>A0ABV6LGE1_9SPHI</name>
<dbReference type="SUPFAM" id="SSF50447">
    <property type="entry name" value="Translation proteins"/>
    <property type="match status" value="1"/>
</dbReference>
<reference evidence="1 2" key="1">
    <citation type="submission" date="2024-09" db="EMBL/GenBank/DDBJ databases">
        <authorList>
            <person name="Sun Q."/>
            <person name="Mori K."/>
        </authorList>
    </citation>
    <scope>NUCLEOTIDE SEQUENCE [LARGE SCALE GENOMIC DNA]</scope>
    <source>
        <strain evidence="1 2">NCAIM B.02415</strain>
    </source>
</reference>
<comment type="caution">
    <text evidence="1">The sequence shown here is derived from an EMBL/GenBank/DDBJ whole genome shotgun (WGS) entry which is preliminary data.</text>
</comment>
<protein>
    <submittedName>
        <fullName evidence="1">Uncharacterized protein</fullName>
    </submittedName>
</protein>
<proteinExistence type="predicted"/>
<keyword evidence="2" id="KW-1185">Reference proteome</keyword>
<evidence type="ECO:0000313" key="1">
    <source>
        <dbReference type="EMBL" id="MFC0518545.1"/>
    </source>
</evidence>
<dbReference type="InterPro" id="IPR009000">
    <property type="entry name" value="Transl_B-barrel_sf"/>
</dbReference>
<dbReference type="RefSeq" id="WP_377026262.1">
    <property type="nucleotide sequence ID" value="NZ_JBHLTS010000079.1"/>
</dbReference>
<dbReference type="EMBL" id="JBHLTS010000079">
    <property type="protein sequence ID" value="MFC0518545.1"/>
    <property type="molecule type" value="Genomic_DNA"/>
</dbReference>
<evidence type="ECO:0000313" key="2">
    <source>
        <dbReference type="Proteomes" id="UP001589828"/>
    </source>
</evidence>
<dbReference type="Gene3D" id="2.40.30.10">
    <property type="entry name" value="Translation factors"/>
    <property type="match status" value="1"/>
</dbReference>
<dbReference type="Proteomes" id="UP001589828">
    <property type="component" value="Unassembled WGS sequence"/>
</dbReference>
<gene>
    <name evidence="1" type="ORF">ACFFGT_30300</name>
</gene>